<gene>
    <name evidence="3" type="ORF">FMM08_07865</name>
</gene>
<feature type="domain" description="Polysaccharide pyruvyl transferase" evidence="2">
    <location>
        <begin position="98"/>
        <end position="136"/>
    </location>
</feature>
<name>A0A5C8ZI88_9ACTN</name>
<protein>
    <submittedName>
        <fullName evidence="3">Polysaccharide pyruvyl transferase family protein</fullName>
    </submittedName>
</protein>
<feature type="region of interest" description="Disordered" evidence="1">
    <location>
        <begin position="1"/>
        <end position="47"/>
    </location>
</feature>
<keyword evidence="3" id="KW-0808">Transferase</keyword>
<dbReference type="GO" id="GO:0016740">
    <property type="term" value="F:transferase activity"/>
    <property type="evidence" value="ECO:0007669"/>
    <property type="project" value="UniProtKB-KW"/>
</dbReference>
<comment type="caution">
    <text evidence="3">The sequence shown here is derived from an EMBL/GenBank/DDBJ whole genome shotgun (WGS) entry which is preliminary data.</text>
</comment>
<dbReference type="EMBL" id="VKAC01000004">
    <property type="protein sequence ID" value="TXR56881.1"/>
    <property type="molecule type" value="Genomic_DNA"/>
</dbReference>
<dbReference type="Pfam" id="PF04230">
    <property type="entry name" value="PS_pyruv_trans"/>
    <property type="match status" value="1"/>
</dbReference>
<organism evidence="3 4">
    <name type="scientific">Quadrisphaera setariae</name>
    <dbReference type="NCBI Taxonomy" id="2593304"/>
    <lineage>
        <taxon>Bacteria</taxon>
        <taxon>Bacillati</taxon>
        <taxon>Actinomycetota</taxon>
        <taxon>Actinomycetes</taxon>
        <taxon>Kineosporiales</taxon>
        <taxon>Kineosporiaceae</taxon>
        <taxon>Quadrisphaera</taxon>
    </lineage>
</organism>
<evidence type="ECO:0000256" key="1">
    <source>
        <dbReference type="SAM" id="MobiDB-lite"/>
    </source>
</evidence>
<evidence type="ECO:0000259" key="2">
    <source>
        <dbReference type="Pfam" id="PF04230"/>
    </source>
</evidence>
<sequence length="213" mass="21308">MRDLAAGPAAALARDLPVVAGTSSSSSSTGPKPTASPSSPGGPEAGVVGVYLAPGQAEYGARRRHDEVTQALGEQLNASPHARLALDTRLDPRGWRDPSTPAEVLALLRRCDAVVTMRLHGLVLALAAGVPAVAVDPVAGGGKVTAQAAAWGWPALLSAEELLGGGPGPLGGLHARLAWATGEQGRAAARRAAAEAPAAGREQLQALVSAVLA</sequence>
<dbReference type="Proteomes" id="UP000321234">
    <property type="component" value="Unassembled WGS sequence"/>
</dbReference>
<dbReference type="OrthoDB" id="1491277at2"/>
<dbReference type="AlphaFoldDB" id="A0A5C8ZI88"/>
<evidence type="ECO:0000313" key="3">
    <source>
        <dbReference type="EMBL" id="TXR56881.1"/>
    </source>
</evidence>
<proteinExistence type="predicted"/>
<evidence type="ECO:0000313" key="4">
    <source>
        <dbReference type="Proteomes" id="UP000321234"/>
    </source>
</evidence>
<keyword evidence="4" id="KW-1185">Reference proteome</keyword>
<accession>A0A5C8ZI88</accession>
<reference evidence="3 4" key="1">
    <citation type="submission" date="2019-07" db="EMBL/GenBank/DDBJ databases">
        <title>Quadrisphaera sp. strain DD2A genome sequencing and assembly.</title>
        <authorList>
            <person name="Kim I."/>
        </authorList>
    </citation>
    <scope>NUCLEOTIDE SEQUENCE [LARGE SCALE GENOMIC DNA]</scope>
    <source>
        <strain evidence="3 4">DD2A</strain>
    </source>
</reference>
<dbReference type="InterPro" id="IPR007345">
    <property type="entry name" value="Polysacch_pyruvyl_Trfase"/>
</dbReference>